<dbReference type="EMBL" id="JABCKI010000768">
    <property type="protein sequence ID" value="KAG5649702.1"/>
    <property type="molecule type" value="Genomic_DNA"/>
</dbReference>
<evidence type="ECO:0008006" key="3">
    <source>
        <dbReference type="Google" id="ProtNLM"/>
    </source>
</evidence>
<evidence type="ECO:0000313" key="2">
    <source>
        <dbReference type="Proteomes" id="UP000717328"/>
    </source>
</evidence>
<dbReference type="AlphaFoldDB" id="A0A9P7GMK6"/>
<protein>
    <recommendedName>
        <fullName evidence="3">F-box domain-containing protein</fullName>
    </recommendedName>
</protein>
<dbReference type="Proteomes" id="UP000717328">
    <property type="component" value="Unassembled WGS sequence"/>
</dbReference>
<evidence type="ECO:0000313" key="1">
    <source>
        <dbReference type="EMBL" id="KAG5649702.1"/>
    </source>
</evidence>
<comment type="caution">
    <text evidence="1">The sequence shown here is derived from an EMBL/GenBank/DDBJ whole genome shotgun (WGS) entry which is preliminary data.</text>
</comment>
<proteinExistence type="predicted"/>
<sequence>MKSFPILFPELLERVFSNLSESQLARVAPTSSQFRVEAQRQLFYHVEVYYGLPEYRELRSIELLSSLSASPHLRALVQSFKLVIADDQTYMAPSVASALPFPNLRNLTLKADFGIVPVAKALAQWAPIIHAILTHTTLQSFRLKGNDYSWYQTIDLDLAGKPVDILPATLAEHTATSSSFCNFFGKACACFYTGRIQNLRVVVIRDPFWDALEVNRFLAMGPSDSVEMDVLGHVGYGFLDSLSFSNLSRVRQITIKLDVNSPFALGSILGTLPYTRNLRVLNLNLRSGRMLEKVVWDGADATLSACANFEVFKVKIIDPGTLGVRTMDAFTTREFPRLRSEGRMEWEFGARPRAVLMPGMPLMPKERDDKVEILYESILEDRRALPYCPALARVFFSTNSPVPDLCIGNRGDICIQRQPPNFYIKARIWHPIPYQSRRVKIILHPGDHKFGLQIADGSFTWTHVNLIQPYTVRMIEDAVEMFFKQRDGDIGHLVEPGSSAENPLIIE</sequence>
<reference evidence="1" key="1">
    <citation type="submission" date="2021-02" db="EMBL/GenBank/DDBJ databases">
        <authorList>
            <person name="Nieuwenhuis M."/>
            <person name="Van De Peppel L.J.J."/>
        </authorList>
    </citation>
    <scope>NUCLEOTIDE SEQUENCE</scope>
    <source>
        <strain evidence="1">D49</strain>
    </source>
</reference>
<accession>A0A9P7GMK6</accession>
<organism evidence="1 2">
    <name type="scientific">Sphagnurus paluster</name>
    <dbReference type="NCBI Taxonomy" id="117069"/>
    <lineage>
        <taxon>Eukaryota</taxon>
        <taxon>Fungi</taxon>
        <taxon>Dikarya</taxon>
        <taxon>Basidiomycota</taxon>
        <taxon>Agaricomycotina</taxon>
        <taxon>Agaricomycetes</taxon>
        <taxon>Agaricomycetidae</taxon>
        <taxon>Agaricales</taxon>
        <taxon>Tricholomatineae</taxon>
        <taxon>Lyophyllaceae</taxon>
        <taxon>Sphagnurus</taxon>
    </lineage>
</organism>
<reference evidence="1" key="2">
    <citation type="submission" date="2021-10" db="EMBL/GenBank/DDBJ databases">
        <title>Phylogenomics reveals ancestral predisposition of the termite-cultivated fungus Termitomyces towards a domesticated lifestyle.</title>
        <authorList>
            <person name="Auxier B."/>
            <person name="Grum-Grzhimaylo A."/>
            <person name="Cardenas M.E."/>
            <person name="Lodge J.D."/>
            <person name="Laessoe T."/>
            <person name="Pedersen O."/>
            <person name="Smith M.E."/>
            <person name="Kuyper T.W."/>
            <person name="Franco-Molano E.A."/>
            <person name="Baroni T.J."/>
            <person name="Aanen D.K."/>
        </authorList>
    </citation>
    <scope>NUCLEOTIDE SEQUENCE</scope>
    <source>
        <strain evidence="1">D49</strain>
    </source>
</reference>
<keyword evidence="2" id="KW-1185">Reference proteome</keyword>
<gene>
    <name evidence="1" type="ORF">H0H81_002436</name>
</gene>
<name>A0A9P7GMK6_9AGAR</name>